<gene>
    <name evidence="1" type="ORF">ANN_04959</name>
</gene>
<dbReference type="InterPro" id="IPR036397">
    <property type="entry name" value="RNaseH_sf"/>
</dbReference>
<name>A0ABQ8T9S7_PERAM</name>
<proteinExistence type="predicted"/>
<dbReference type="PANTHER" id="PTHR47326:SF1">
    <property type="entry name" value="HTH PSQ-TYPE DOMAIN-CONTAINING PROTEIN"/>
    <property type="match status" value="1"/>
</dbReference>
<dbReference type="EMBL" id="JAJSOF020000013">
    <property type="protein sequence ID" value="KAJ4443291.1"/>
    <property type="molecule type" value="Genomic_DNA"/>
</dbReference>
<organism evidence="1 2">
    <name type="scientific">Periplaneta americana</name>
    <name type="common">American cockroach</name>
    <name type="synonym">Blatta americana</name>
    <dbReference type="NCBI Taxonomy" id="6978"/>
    <lineage>
        <taxon>Eukaryota</taxon>
        <taxon>Metazoa</taxon>
        <taxon>Ecdysozoa</taxon>
        <taxon>Arthropoda</taxon>
        <taxon>Hexapoda</taxon>
        <taxon>Insecta</taxon>
        <taxon>Pterygota</taxon>
        <taxon>Neoptera</taxon>
        <taxon>Polyneoptera</taxon>
        <taxon>Dictyoptera</taxon>
        <taxon>Blattodea</taxon>
        <taxon>Blattoidea</taxon>
        <taxon>Blattidae</taxon>
        <taxon>Blattinae</taxon>
        <taxon>Periplaneta</taxon>
    </lineage>
</organism>
<evidence type="ECO:0000313" key="2">
    <source>
        <dbReference type="Proteomes" id="UP001148838"/>
    </source>
</evidence>
<dbReference type="Proteomes" id="UP001148838">
    <property type="component" value="Unassembled WGS sequence"/>
</dbReference>
<accession>A0ABQ8T9S7</accession>
<keyword evidence="2" id="KW-1185">Reference proteome</keyword>
<sequence length="266" mass="29890">MAGLCNGGNEHPGFLKAVSKVKYILCRTVTDCLHVETRSNGALHLPLHSTNRTLSSVRSELHAFLCPGPKPGHYIAGRIAVKTTFEIGRNGKIPIRQTILNWVRQFRSTASVGNKRPPSSSNNERTPENVRVAAAFQLSPQRSSRRHSVALHSTPSTVRHILNEDLKLHPFKINVSAISHVSFRGCCLAPALNRFTGMRLFFLWGYLKEKAYAHCSHSIQELKDYIREEIRRIPENVLRKVMDSVRERAEICLASNGTHLSDILIK</sequence>
<protein>
    <submittedName>
        <fullName evidence="1">Uncharacterized protein</fullName>
    </submittedName>
</protein>
<dbReference type="Gene3D" id="3.30.420.10">
    <property type="entry name" value="Ribonuclease H-like superfamily/Ribonuclease H"/>
    <property type="match status" value="1"/>
</dbReference>
<comment type="caution">
    <text evidence="1">The sequence shown here is derived from an EMBL/GenBank/DDBJ whole genome shotgun (WGS) entry which is preliminary data.</text>
</comment>
<evidence type="ECO:0000313" key="1">
    <source>
        <dbReference type="EMBL" id="KAJ4443291.1"/>
    </source>
</evidence>
<dbReference type="PANTHER" id="PTHR47326">
    <property type="entry name" value="TRANSPOSABLE ELEMENT TC3 TRANSPOSASE-LIKE PROTEIN"/>
    <property type="match status" value="1"/>
</dbReference>
<reference evidence="1 2" key="1">
    <citation type="journal article" date="2022" name="Allergy">
        <title>Genome assembly and annotation of Periplaneta americana reveal a comprehensive cockroach allergen profile.</title>
        <authorList>
            <person name="Wang L."/>
            <person name="Xiong Q."/>
            <person name="Saelim N."/>
            <person name="Wang L."/>
            <person name="Nong W."/>
            <person name="Wan A.T."/>
            <person name="Shi M."/>
            <person name="Liu X."/>
            <person name="Cao Q."/>
            <person name="Hui J.H.L."/>
            <person name="Sookrung N."/>
            <person name="Leung T.F."/>
            <person name="Tungtrongchitr A."/>
            <person name="Tsui S.K.W."/>
        </authorList>
    </citation>
    <scope>NUCLEOTIDE SEQUENCE [LARGE SCALE GENOMIC DNA]</scope>
    <source>
        <strain evidence="1">PWHHKU_190912</strain>
    </source>
</reference>